<name>A0A6A5BJL8_NAEFO</name>
<reference evidence="1 2" key="1">
    <citation type="journal article" date="2019" name="Sci. Rep.">
        <title>Nanopore sequencing improves the draft genome of the human pathogenic amoeba Naegleria fowleri.</title>
        <authorList>
            <person name="Liechti N."/>
            <person name="Schurch N."/>
            <person name="Bruggmann R."/>
            <person name="Wittwer M."/>
        </authorList>
    </citation>
    <scope>NUCLEOTIDE SEQUENCE [LARGE SCALE GENOMIC DNA]</scope>
    <source>
        <strain evidence="1 2">ATCC 30894</strain>
    </source>
</reference>
<proteinExistence type="predicted"/>
<evidence type="ECO:0000313" key="2">
    <source>
        <dbReference type="Proteomes" id="UP000444721"/>
    </source>
</evidence>
<organism evidence="1 2">
    <name type="scientific">Naegleria fowleri</name>
    <name type="common">Brain eating amoeba</name>
    <dbReference type="NCBI Taxonomy" id="5763"/>
    <lineage>
        <taxon>Eukaryota</taxon>
        <taxon>Discoba</taxon>
        <taxon>Heterolobosea</taxon>
        <taxon>Tetramitia</taxon>
        <taxon>Eutetramitia</taxon>
        <taxon>Vahlkampfiidae</taxon>
        <taxon>Naegleria</taxon>
    </lineage>
</organism>
<dbReference type="RefSeq" id="XP_044561910.1">
    <property type="nucleotide sequence ID" value="XM_044707200.1"/>
</dbReference>
<dbReference type="InterPro" id="IPR011989">
    <property type="entry name" value="ARM-like"/>
</dbReference>
<sequence length="952" mass="109756">MSLLEHYIKLAFKGGEDAKLESAKVFFKFSEQNDSKLGLLLEAVDALIHLMTTEDHIEIVKYSLLTFMNICKEKKYLPSICDKSCFKGLARTLCNHNMNIQLLAVRCVRLLAQHPACGKTFATDGGLLPMLFLLKPDQDADLVIEVCKALSVAQMRGDCAARIVEVWGLQKLGQLIEQYIHENNEKSVSIVSHVTEVFANFSSFPKIAICMMNTEKLRLVELLRMLLGSSNVSVVAKRAAAKTCLNIINNENINGQVMLNRDFIIFIMQRHSEKDFLIKHTLAKTLDNAITQYSEDAVQRIIEENMDVGFIEWMIKSVGCDHIQVMVLKLFISRKWICHEKSHLFSLTFVPTLIQTIKETISTSVKRMCDEALYHFSGIDRFKKEIVDARGGEILIPALTFKDVDSKYWCVRTLARIIRSKEFATQFVKQFSVVRPAVNCFLMTHPHSTDQVEDFIFMSTLSILSNISETREFRIYFVQSGAINKLLDILEDPNTVPLKMIQCLIIVISYVNSANKESSGNANLKLVPEKKLCKVVENITSRNFSLSAKVIELISAYSQHSNSPIQNFWNILYNKCLTVVRCNENYNSYLYQRITCFTTLTSILTKDYVWYNLDLTMIASHYLAIFTNSNLLSHLKRISAKGLCMIGEKSPLTLSSLLPSYARKLQLVHKDHSFTEKTNFSDCSSFCQFLQRFLQYFELEKQRKLRKYLLFSRIQRFLTFLLHFVRENKENELFVEKLIRQGSENWEDEQSRRRRMLLQNPMLHYRPKIHHHHYDMDKNTSTNSTSCSNEFIPYQPTSTDSRIRLSEFISQREYAALNESQNKDSNAKKDDTTDLFKKLGGSGTFANTVVYNKKIHKKQKLVIEQNNKGPTSLLDQWEEEYSNKIPPRPASANVSRNSITTTESLMKKPQRKVVQDLDPELVRKYLKRSELMGIVKPNTLPPSKIVSQYRYR</sequence>
<dbReference type="AlphaFoldDB" id="A0A6A5BJL8"/>
<keyword evidence="2" id="KW-1185">Reference proteome</keyword>
<accession>A0A6A5BJL8</accession>
<dbReference type="GeneID" id="68111068"/>
<dbReference type="Gene3D" id="1.25.10.10">
    <property type="entry name" value="Leucine-rich Repeat Variant"/>
    <property type="match status" value="2"/>
</dbReference>
<dbReference type="OrthoDB" id="10253750at2759"/>
<dbReference type="VEuPathDB" id="AmoebaDB:FDP41_003850"/>
<gene>
    <name evidence="1" type="ORF">FDP41_003850</name>
</gene>
<dbReference type="Proteomes" id="UP000444721">
    <property type="component" value="Unassembled WGS sequence"/>
</dbReference>
<dbReference type="OMA" id="WICHEKS"/>
<protein>
    <submittedName>
        <fullName evidence="1">Uncharacterized protein</fullName>
    </submittedName>
</protein>
<comment type="caution">
    <text evidence="1">The sequence shown here is derived from an EMBL/GenBank/DDBJ whole genome shotgun (WGS) entry which is preliminary data.</text>
</comment>
<evidence type="ECO:0000313" key="1">
    <source>
        <dbReference type="EMBL" id="KAF0977197.1"/>
    </source>
</evidence>
<dbReference type="VEuPathDB" id="AmoebaDB:NfTy_063920"/>
<dbReference type="InterPro" id="IPR016024">
    <property type="entry name" value="ARM-type_fold"/>
</dbReference>
<dbReference type="SUPFAM" id="SSF48371">
    <property type="entry name" value="ARM repeat"/>
    <property type="match status" value="2"/>
</dbReference>
<dbReference type="VEuPathDB" id="AmoebaDB:NF0017660"/>
<dbReference type="EMBL" id="VFQX01000035">
    <property type="protein sequence ID" value="KAF0977197.1"/>
    <property type="molecule type" value="Genomic_DNA"/>
</dbReference>